<evidence type="ECO:0000256" key="1">
    <source>
        <dbReference type="SAM" id="MobiDB-lite"/>
    </source>
</evidence>
<proteinExistence type="predicted"/>
<name>A0A4R6T0F9_9SPHI</name>
<dbReference type="Proteomes" id="UP000295620">
    <property type="component" value="Unassembled WGS sequence"/>
</dbReference>
<dbReference type="AlphaFoldDB" id="A0A4R6T0F9"/>
<feature type="transmembrane region" description="Helical" evidence="2">
    <location>
        <begin position="20"/>
        <end position="39"/>
    </location>
</feature>
<keyword evidence="2" id="KW-1133">Transmembrane helix</keyword>
<accession>A0A4R6T0F9</accession>
<keyword evidence="4" id="KW-1185">Reference proteome</keyword>
<reference evidence="3 4" key="1">
    <citation type="submission" date="2019-03" db="EMBL/GenBank/DDBJ databases">
        <title>Genomic Encyclopedia of Archaeal and Bacterial Type Strains, Phase II (KMG-II): from individual species to whole genera.</title>
        <authorList>
            <person name="Goeker M."/>
        </authorList>
    </citation>
    <scope>NUCLEOTIDE SEQUENCE [LARGE SCALE GENOMIC DNA]</scope>
    <source>
        <strain evidence="3 4">DSM 19035</strain>
    </source>
</reference>
<feature type="region of interest" description="Disordered" evidence="1">
    <location>
        <begin position="57"/>
        <end position="82"/>
    </location>
</feature>
<evidence type="ECO:0000313" key="3">
    <source>
        <dbReference type="EMBL" id="TDQ11845.1"/>
    </source>
</evidence>
<sequence length="100" mass="10519">MRNDKLIESLFASSSSRTPAVIALLAGLAVGAVVGVLFAPESGESARKKIKDAANGLLGNSVEEPEETEPEHQDTVSYKKPKSDIKSLIHDAHVAAAHAE</sequence>
<keyword evidence="2" id="KW-0812">Transmembrane</keyword>
<dbReference type="RefSeq" id="WP_133574886.1">
    <property type="nucleotide sequence ID" value="NZ_SNYC01000003.1"/>
</dbReference>
<organism evidence="3 4">
    <name type="scientific">Pedobacter metabolipauper</name>
    <dbReference type="NCBI Taxonomy" id="425513"/>
    <lineage>
        <taxon>Bacteria</taxon>
        <taxon>Pseudomonadati</taxon>
        <taxon>Bacteroidota</taxon>
        <taxon>Sphingobacteriia</taxon>
        <taxon>Sphingobacteriales</taxon>
        <taxon>Sphingobacteriaceae</taxon>
        <taxon>Pedobacter</taxon>
    </lineage>
</organism>
<dbReference type="Pfam" id="PF12732">
    <property type="entry name" value="YtxH"/>
    <property type="match status" value="1"/>
</dbReference>
<evidence type="ECO:0000256" key="2">
    <source>
        <dbReference type="SAM" id="Phobius"/>
    </source>
</evidence>
<evidence type="ECO:0000313" key="4">
    <source>
        <dbReference type="Proteomes" id="UP000295620"/>
    </source>
</evidence>
<keyword evidence="2" id="KW-0472">Membrane</keyword>
<dbReference type="EMBL" id="SNYC01000003">
    <property type="protein sequence ID" value="TDQ11845.1"/>
    <property type="molecule type" value="Genomic_DNA"/>
</dbReference>
<protein>
    <submittedName>
        <fullName evidence="3">YtxH-like protein</fullName>
    </submittedName>
</protein>
<gene>
    <name evidence="3" type="ORF">ATK78_0975</name>
</gene>
<dbReference type="InterPro" id="IPR024623">
    <property type="entry name" value="YtxH"/>
</dbReference>
<comment type="caution">
    <text evidence="3">The sequence shown here is derived from an EMBL/GenBank/DDBJ whole genome shotgun (WGS) entry which is preliminary data.</text>
</comment>